<dbReference type="Gene3D" id="2.170.120.30">
    <property type="match status" value="2"/>
</dbReference>
<dbReference type="RefSeq" id="WP_338779377.1">
    <property type="nucleotide sequence ID" value="NZ_CP147407.1"/>
</dbReference>
<evidence type="ECO:0000313" key="2">
    <source>
        <dbReference type="EMBL" id="WXB97137.1"/>
    </source>
</evidence>
<dbReference type="PANTHER" id="PTHR37804">
    <property type="entry name" value="CDAA REGULATORY PROTEIN CDAR"/>
    <property type="match status" value="1"/>
</dbReference>
<dbReference type="EMBL" id="CP147407">
    <property type="protein sequence ID" value="WXB97137.1"/>
    <property type="molecule type" value="Genomic_DNA"/>
</dbReference>
<feature type="region of interest" description="Disordered" evidence="1">
    <location>
        <begin position="31"/>
        <end position="66"/>
    </location>
</feature>
<keyword evidence="3" id="KW-1185">Reference proteome</keyword>
<gene>
    <name evidence="2" type="ORF">WCV65_01060</name>
</gene>
<reference evidence="2 3" key="1">
    <citation type="submission" date="2024-02" db="EMBL/GenBank/DDBJ databases">
        <title>Seven novel Bacillus-like species.</title>
        <authorList>
            <person name="Liu G."/>
        </authorList>
    </citation>
    <scope>NUCLEOTIDE SEQUENCE [LARGE SCALE GENOMIC DNA]</scope>
    <source>
        <strain evidence="2 3">FJAT-52054</strain>
    </source>
</reference>
<evidence type="ECO:0000256" key="1">
    <source>
        <dbReference type="SAM" id="MobiDB-lite"/>
    </source>
</evidence>
<dbReference type="InterPro" id="IPR012505">
    <property type="entry name" value="YbbR"/>
</dbReference>
<proteinExistence type="predicted"/>
<dbReference type="Gene3D" id="2.170.120.40">
    <property type="entry name" value="YbbR-like domain"/>
    <property type="match status" value="2"/>
</dbReference>
<name>A0ABZ2NH76_9BACI</name>
<sequence>MDKLMNNTWFMRIIALLIALMIYLSVNPDTSRNTNRVSNDEPQSSQIFPKPPGTSNNNQPAPNESSATLENVELKAETGNDNYVVSGLPDTVSVDITGPTSQVTIAKQRRNVEVYADLSGFEPGEHEVDLKYRNLDSSLKVGINPGSVKVKIDEKTTKEFPVEASFINEEQIAEGYKPGEPVLNPKTVKVTASKAVIKQISYVRARVNLQDADQDLKQQAQVIVYDKAGNILPVEALPRTIEVSVPIQSPSKTLPVELNQTGEPPEGVTIRSISISPSEVTAYGPENILEGLKEIKGPDLDLTKIKEDSVVELGLPLPEGVKELSQQKVQVKIDVDKEGEKVLKGIPIETAGLDEGKSIEYLDPSAQAFDITVTGLEEQLKKVSSKDFQLVVNASGLEDGEQTIKVEVKGPNDVKWSLPQEEATIRISGTQS</sequence>
<organism evidence="2 3">
    <name type="scientific">Metabacillus sediminis</name>
    <dbReference type="NCBI Taxonomy" id="3117746"/>
    <lineage>
        <taxon>Bacteria</taxon>
        <taxon>Bacillati</taxon>
        <taxon>Bacillota</taxon>
        <taxon>Bacilli</taxon>
        <taxon>Bacillales</taxon>
        <taxon>Bacillaceae</taxon>
        <taxon>Metabacillus</taxon>
    </lineage>
</organism>
<dbReference type="InterPro" id="IPR053154">
    <property type="entry name" value="c-di-AMP_regulator"/>
</dbReference>
<evidence type="ECO:0000313" key="3">
    <source>
        <dbReference type="Proteomes" id="UP001377337"/>
    </source>
</evidence>
<dbReference type="Proteomes" id="UP001377337">
    <property type="component" value="Chromosome"/>
</dbReference>
<protein>
    <submittedName>
        <fullName evidence="2">CdaR family protein</fullName>
    </submittedName>
</protein>
<dbReference type="Pfam" id="PF07949">
    <property type="entry name" value="YbbR"/>
    <property type="match status" value="3"/>
</dbReference>
<dbReference type="PANTHER" id="PTHR37804:SF1">
    <property type="entry name" value="CDAA REGULATORY PROTEIN CDAR"/>
    <property type="match status" value="1"/>
</dbReference>
<accession>A0ABZ2NH76</accession>